<dbReference type="PANTHER" id="PTHR43081">
    <property type="entry name" value="ADENYLATE CYCLASE, TERMINAL-DIFFERENTIATION SPECIFIC-RELATED"/>
    <property type="match status" value="1"/>
</dbReference>
<accession>A0ABT9G4G7</accession>
<evidence type="ECO:0000313" key="3">
    <source>
        <dbReference type="Proteomes" id="UP001235760"/>
    </source>
</evidence>
<dbReference type="Pfam" id="PF00211">
    <property type="entry name" value="Guanylate_cyc"/>
    <property type="match status" value="1"/>
</dbReference>
<dbReference type="Gene3D" id="1.25.40.10">
    <property type="entry name" value="Tetratricopeptide repeat domain"/>
    <property type="match status" value="1"/>
</dbReference>
<dbReference type="CDD" id="cd07302">
    <property type="entry name" value="CHD"/>
    <property type="match status" value="1"/>
</dbReference>
<evidence type="ECO:0000259" key="1">
    <source>
        <dbReference type="PROSITE" id="PS50125"/>
    </source>
</evidence>
<evidence type="ECO:0000313" key="2">
    <source>
        <dbReference type="EMBL" id="MDP4301083.1"/>
    </source>
</evidence>
<protein>
    <submittedName>
        <fullName evidence="2">Adenylate/guanylate cyclase domain-containing protein</fullName>
    </submittedName>
</protein>
<dbReference type="InterPro" id="IPR050697">
    <property type="entry name" value="Adenylyl/Guanylyl_Cyclase_3/4"/>
</dbReference>
<dbReference type="SUPFAM" id="SSF55073">
    <property type="entry name" value="Nucleotide cyclase"/>
    <property type="match status" value="1"/>
</dbReference>
<gene>
    <name evidence="2" type="ORF">Q8X39_10590</name>
</gene>
<dbReference type="SUPFAM" id="SSF48452">
    <property type="entry name" value="TPR-like"/>
    <property type="match status" value="1"/>
</dbReference>
<dbReference type="EMBL" id="JAUZEE010000005">
    <property type="protein sequence ID" value="MDP4301083.1"/>
    <property type="molecule type" value="Genomic_DNA"/>
</dbReference>
<dbReference type="RefSeq" id="WP_305749641.1">
    <property type="nucleotide sequence ID" value="NZ_JAUZEE010000005.1"/>
</dbReference>
<sequence length="606" mass="66817">MRRTVVVVDVVESVRLLREHESDVIQRWRQFVQAVRTEVLPPRSGRMVKSLGDGMLLEFRSVPQAVEAAFEMHRLIATFNTGRSRDAAMVLRAGVHEADVVVEDYDVFGSGVNLAARLCSIANPGETILSPEARDALVPDVDADIEDLGDHELSAAGPDPERPRLGVEVEDIGLVNLKHFSERQRAFRAGPLGQAMPAWSPQGAGHADRICIAVIPFQDPMSTERRHEVLGEVLADDLIAQFARLPQLNVISRLSTTRLRERAVDPGELSTMLGCQYVVMGTQTVSGERFRLRAQLVRCPSGEVVWADGLEGRVADALDGSGPVVERLSEQIGAAMVGTEVRRAVSLPLPTLDSYTILLGAIALMHLLSPREFTRARDMLTYLCERHPRSPAPRAWLAKWHVLRVAQGWSDRQDDDHQLARRAVSQALELDSHHSLALAIDGLVHAYLGKDLSQASGRYAMAIQANPNEGLAWLFQSALHAYANEGQDAIHCALQAQRLSPLDPMRYYYDNFTSMALLSSGDHEGAITYGQRSLRANRTHGSTLRILAIAQSLGGHDEAARATVQELLRIERGFSVSQYLRRYPGADRPHAIRYAQALRAAGLPEN</sequence>
<dbReference type="Gene3D" id="3.30.70.1230">
    <property type="entry name" value="Nucleotide cyclase"/>
    <property type="match status" value="1"/>
</dbReference>
<feature type="domain" description="Guanylate cyclase" evidence="1">
    <location>
        <begin position="4"/>
        <end position="119"/>
    </location>
</feature>
<dbReference type="InterPro" id="IPR001054">
    <property type="entry name" value="A/G_cyclase"/>
</dbReference>
<organism evidence="2 3">
    <name type="scientific">Leptothrix discophora</name>
    <dbReference type="NCBI Taxonomy" id="89"/>
    <lineage>
        <taxon>Bacteria</taxon>
        <taxon>Pseudomonadati</taxon>
        <taxon>Pseudomonadota</taxon>
        <taxon>Betaproteobacteria</taxon>
        <taxon>Burkholderiales</taxon>
        <taxon>Sphaerotilaceae</taxon>
        <taxon>Leptothrix</taxon>
    </lineage>
</organism>
<dbReference type="PANTHER" id="PTHR43081:SF19">
    <property type="entry name" value="PH-SENSITIVE ADENYLATE CYCLASE RV1264"/>
    <property type="match status" value="1"/>
</dbReference>
<keyword evidence="3" id="KW-1185">Reference proteome</keyword>
<dbReference type="InterPro" id="IPR011990">
    <property type="entry name" value="TPR-like_helical_dom_sf"/>
</dbReference>
<dbReference type="InterPro" id="IPR029787">
    <property type="entry name" value="Nucleotide_cyclase"/>
</dbReference>
<dbReference type="Proteomes" id="UP001235760">
    <property type="component" value="Unassembled WGS sequence"/>
</dbReference>
<comment type="caution">
    <text evidence="2">The sequence shown here is derived from an EMBL/GenBank/DDBJ whole genome shotgun (WGS) entry which is preliminary data.</text>
</comment>
<name>A0ABT9G4G7_LEPDI</name>
<reference evidence="2 3" key="1">
    <citation type="submission" date="2023-08" db="EMBL/GenBank/DDBJ databases">
        <authorList>
            <person name="Roldan D.M."/>
            <person name="Menes R.J."/>
        </authorList>
    </citation>
    <scope>NUCLEOTIDE SEQUENCE [LARGE SCALE GENOMIC DNA]</scope>
    <source>
        <strain evidence="2 3">CCM 2812</strain>
    </source>
</reference>
<proteinExistence type="predicted"/>
<dbReference type="PROSITE" id="PS50125">
    <property type="entry name" value="GUANYLATE_CYCLASE_2"/>
    <property type="match status" value="1"/>
</dbReference>